<proteinExistence type="predicted"/>
<reference evidence="1" key="1">
    <citation type="journal article" date="2003" name="Genome Biol.">
        <title>An integrated gene annotation and transcriptional profiling approach towards the full gene content of the Drosophila genome.</title>
        <authorList>
            <person name="Hild M."/>
            <person name="Beckmann B."/>
            <person name="Haas S.A."/>
            <person name="Koch B."/>
            <person name="Solovyev V."/>
            <person name="Busold C."/>
            <person name="Fellenberg K."/>
            <person name="Boutros M."/>
            <person name="Vingron M."/>
            <person name="Sauer F."/>
            <person name="Hoheisel J.D."/>
            <person name="Paro R."/>
        </authorList>
    </citation>
    <scope>NUCLEOTIDE SEQUENCE</scope>
</reference>
<sequence>MYNLRWALATPSVADDKNSKLYKYSGQQDTNNKLWGASSAEAAAEKSWQGGGGYGQRTFLVRFRQGLLLLELQLLVGYAGTVDDGEMI</sequence>
<protein>
    <submittedName>
        <fullName evidence="1">HDC06747</fullName>
    </submittedName>
</protein>
<accession>Q6IGB5</accession>
<name>Q6IGB5_DROME</name>
<dbReference type="EMBL" id="BK003851">
    <property type="protein sequence ID" value="DAA02549.1"/>
    <property type="molecule type" value="Genomic_DNA"/>
</dbReference>
<dbReference type="AlphaFoldDB" id="Q6IGB5"/>
<organism evidence="1">
    <name type="scientific">Drosophila melanogaster</name>
    <name type="common">Fruit fly</name>
    <dbReference type="NCBI Taxonomy" id="7227"/>
    <lineage>
        <taxon>Eukaryota</taxon>
        <taxon>Metazoa</taxon>
        <taxon>Ecdysozoa</taxon>
        <taxon>Arthropoda</taxon>
        <taxon>Hexapoda</taxon>
        <taxon>Insecta</taxon>
        <taxon>Pterygota</taxon>
        <taxon>Neoptera</taxon>
        <taxon>Endopterygota</taxon>
        <taxon>Diptera</taxon>
        <taxon>Brachycera</taxon>
        <taxon>Muscomorpha</taxon>
        <taxon>Ephydroidea</taxon>
        <taxon>Drosophilidae</taxon>
        <taxon>Drosophila</taxon>
        <taxon>Sophophora</taxon>
    </lineage>
</organism>
<evidence type="ECO:0000313" key="1">
    <source>
        <dbReference type="EMBL" id="DAA02549.1"/>
    </source>
</evidence>
<gene>
    <name evidence="1" type="ORF">HDC06747</name>
</gene>